<feature type="compositionally biased region" description="Basic and acidic residues" evidence="1">
    <location>
        <begin position="442"/>
        <end position="455"/>
    </location>
</feature>
<accession>A0A835CUS4</accession>
<feature type="region of interest" description="Disordered" evidence="1">
    <location>
        <begin position="1064"/>
        <end position="1087"/>
    </location>
</feature>
<reference evidence="3 4" key="1">
    <citation type="submission" date="2020-08" db="EMBL/GenBank/DDBJ databases">
        <title>Aphidius gifuensis genome sequencing and assembly.</title>
        <authorList>
            <person name="Du Z."/>
        </authorList>
    </citation>
    <scope>NUCLEOTIDE SEQUENCE [LARGE SCALE GENOMIC DNA]</scope>
    <source>
        <strain evidence="3">YNYX2018</strain>
        <tissue evidence="3">Adults</tissue>
    </source>
</reference>
<feature type="compositionally biased region" description="Basic and acidic residues" evidence="1">
    <location>
        <begin position="645"/>
        <end position="666"/>
    </location>
</feature>
<evidence type="ECO:0000256" key="1">
    <source>
        <dbReference type="SAM" id="MobiDB-lite"/>
    </source>
</evidence>
<feature type="compositionally biased region" description="Basic and acidic residues" evidence="1">
    <location>
        <begin position="555"/>
        <end position="570"/>
    </location>
</feature>
<evidence type="ECO:0000313" key="4">
    <source>
        <dbReference type="Proteomes" id="UP000639338"/>
    </source>
</evidence>
<feature type="region of interest" description="Disordered" evidence="1">
    <location>
        <begin position="242"/>
        <end position="689"/>
    </location>
</feature>
<evidence type="ECO:0000313" key="3">
    <source>
        <dbReference type="EMBL" id="KAF7997289.1"/>
    </source>
</evidence>
<feature type="region of interest" description="Disordered" evidence="1">
    <location>
        <begin position="151"/>
        <end position="188"/>
    </location>
</feature>
<comment type="caution">
    <text evidence="3">The sequence shown here is derived from an EMBL/GenBank/DDBJ whole genome shotgun (WGS) entry which is preliminary data.</text>
</comment>
<protein>
    <recommendedName>
        <fullName evidence="5">Venom protein</fullName>
    </recommendedName>
</protein>
<feature type="compositionally biased region" description="Polar residues" evidence="1">
    <location>
        <begin position="394"/>
        <end position="407"/>
    </location>
</feature>
<dbReference type="EMBL" id="JACMRX010000001">
    <property type="protein sequence ID" value="KAF7997289.1"/>
    <property type="molecule type" value="Genomic_DNA"/>
</dbReference>
<feature type="compositionally biased region" description="Low complexity" evidence="1">
    <location>
        <begin position="1068"/>
        <end position="1082"/>
    </location>
</feature>
<feature type="compositionally biased region" description="Basic and acidic residues" evidence="1">
    <location>
        <begin position="507"/>
        <end position="516"/>
    </location>
</feature>
<feature type="compositionally biased region" description="Basic and acidic residues" evidence="1">
    <location>
        <begin position="274"/>
        <end position="304"/>
    </location>
</feature>
<feature type="compositionally biased region" description="Low complexity" evidence="1">
    <location>
        <begin position="1163"/>
        <end position="1176"/>
    </location>
</feature>
<feature type="region of interest" description="Disordered" evidence="1">
    <location>
        <begin position="771"/>
        <end position="797"/>
    </location>
</feature>
<feature type="compositionally biased region" description="Basic and acidic residues" evidence="1">
    <location>
        <begin position="470"/>
        <end position="498"/>
    </location>
</feature>
<evidence type="ECO:0000256" key="2">
    <source>
        <dbReference type="SAM" id="SignalP"/>
    </source>
</evidence>
<feature type="compositionally biased region" description="Basic and acidic residues" evidence="1">
    <location>
        <begin position="151"/>
        <end position="166"/>
    </location>
</feature>
<feature type="compositionally biased region" description="Basic and acidic residues" evidence="1">
    <location>
        <begin position="674"/>
        <end position="689"/>
    </location>
</feature>
<evidence type="ECO:0008006" key="5">
    <source>
        <dbReference type="Google" id="ProtNLM"/>
    </source>
</evidence>
<feature type="compositionally biased region" description="Basic and acidic residues" evidence="1">
    <location>
        <begin position="317"/>
        <end position="345"/>
    </location>
</feature>
<feature type="region of interest" description="Disordered" evidence="1">
    <location>
        <begin position="1158"/>
        <end position="1182"/>
    </location>
</feature>
<name>A0A835CUS4_APHGI</name>
<feature type="chain" id="PRO_5032891203" description="Venom protein" evidence="2">
    <location>
        <begin position="21"/>
        <end position="1353"/>
    </location>
</feature>
<keyword evidence="2" id="KW-0732">Signal</keyword>
<proteinExistence type="predicted"/>
<feature type="compositionally biased region" description="Low complexity" evidence="1">
    <location>
        <begin position="369"/>
        <end position="393"/>
    </location>
</feature>
<feature type="signal peptide" evidence="2">
    <location>
        <begin position="1"/>
        <end position="20"/>
    </location>
</feature>
<keyword evidence="4" id="KW-1185">Reference proteome</keyword>
<organism evidence="3 4">
    <name type="scientific">Aphidius gifuensis</name>
    <name type="common">Parasitoid wasp</name>
    <dbReference type="NCBI Taxonomy" id="684658"/>
    <lineage>
        <taxon>Eukaryota</taxon>
        <taxon>Metazoa</taxon>
        <taxon>Ecdysozoa</taxon>
        <taxon>Arthropoda</taxon>
        <taxon>Hexapoda</taxon>
        <taxon>Insecta</taxon>
        <taxon>Pterygota</taxon>
        <taxon>Neoptera</taxon>
        <taxon>Endopterygota</taxon>
        <taxon>Hymenoptera</taxon>
        <taxon>Apocrita</taxon>
        <taxon>Ichneumonoidea</taxon>
        <taxon>Braconidae</taxon>
        <taxon>Aphidiinae</taxon>
        <taxon>Aphidius</taxon>
    </lineage>
</organism>
<dbReference type="Proteomes" id="UP000639338">
    <property type="component" value="Unassembled WGS sequence"/>
</dbReference>
<feature type="compositionally biased region" description="Low complexity" evidence="1">
    <location>
        <begin position="779"/>
        <end position="793"/>
    </location>
</feature>
<feature type="compositionally biased region" description="Basic and acidic residues" evidence="1">
    <location>
        <begin position="595"/>
        <end position="622"/>
    </location>
</feature>
<sequence>MNKKLFIFILFLQLSGLVQSYCLYKKHEAECGCEENNNILSNVMTNAMSQISSLFNAVYSVGNWINYMADVAGVIAEESVNALDRILSESIIIEPEIKIDTRMVQTDKIGQTDEPDEVDKTVVIVDKVKSKKQVDQRKKIEKIVENKTEQTEKLIKEHEDPTNKPDETDEEFGNNQEEQTEQTEAKTDVTVETYTTTSEITITEMTTEFSEMLSGRMPENYEQITIDEGAIVNPEKVTTVKGVENEQTMQTGKSRETVGKVKNKRMKQTGKSNKTVEKVEDKQEIKTDKPKETSPEDENKKKITTDNPSETGGEDEDSKKITTDEPYEPVEKLIKEHEEPTNKPDETDEEIGNNQEEQTEQTETKTDVTVENYTTTSEMTTTEMTTEFSEITSGEMSENYKQITTNGPVIVNPEKDNQEEDTDESRKIDEGLGAGQDEQTDGPDKIDGTLEDKQKVTTVESGKTGGEVDEEKKITTDKSSETGEKVDEEKKITTDRPSETGGDDDEEKKIITDKPSETGGENEDNKKITIDNPSGTGRIDEDNGKITTDNPSRTGGEDEDKKTITTDKPSETGPEEENTKKITTENPTETGGEVTDNKKITTDETSKSGGRVEDKKNMKTDEPSEIGGGVKGDEDTPADQPYNELENKQTNDQDKTLGENNDKLDIRTGQPTVEEDKDKAHIKGDQQNKTERLSMDDGLKVERSGNNSVIIKWSTVSGAGWKLKIDRLSKTQEIKELALGTTFYNIKNVDEGDVIHIALFDGKLWHDASPYEHRETENSTSSRSAATGSAASSPGFEVERNNSNSFIIKWTTPSKADWKLSIHRHNPDEKEEIKILLGTTFYEIENVNEDDIIDIAFFDGSWHKSFKYKHRESESSTSSRSATESSKDNSFKVERSTDNSFIVKWTRGSGADWKILIDGVRPSRQRETIQIPLGTTFYKYENVNEGDIIDVTFFDGSWHEGFRYDHQDSESSISSRSAATGSASSPGFEVERSTGNSIIIKWTTQSKADWELNITRHNNPEKQETIKIPLNTTFYKIENVNEGDIIDIAFFDGSWHKSFQYEHRDSDSSTSSRSAATGSASSPGFEVERSTKNSVIIKWTTQSKAHWKLNITRHNPDKQEEIKIPLGTTFYKIENVNEGDIIDIALFDGEWHDALPYEHHESQSSASSRSAATGSSKDNSFQVERSTDNSFIVKWTRASGADWKILIDAIEPYRAREEISIPHGTTFYEYENVNEGDIIDVTFFDGSWHEGFRYQHQDPEGSISSRLGATGTAKDNSFKVERSTDNSLIVKWTRGSAANWKLLIDGVRPWKQREEISIPLGTTSYKIENVNKDDIIDVTFFDGSWHETFRHEP</sequence>
<gene>
    <name evidence="3" type="ORF">HCN44_005566</name>
</gene>